<sequence>MMENPEPCMDTWTHGHMVIADSTESNPFFFYSRILVGRFLRPAGDRTCLGPEPDCHRIVASATMEP</sequence>
<protein>
    <submittedName>
        <fullName evidence="1">Uncharacterized protein</fullName>
    </submittedName>
</protein>
<dbReference type="Gramene" id="KCW63245">
    <property type="protein sequence ID" value="KCW63245"/>
    <property type="gene ID" value="EUGRSUZ_G00869"/>
</dbReference>
<dbReference type="AlphaFoldDB" id="A0A059BC37"/>
<accession>A0A059BC37</accession>
<name>A0A059BC37_EUCGR</name>
<evidence type="ECO:0000313" key="1">
    <source>
        <dbReference type="EMBL" id="KCW63245.1"/>
    </source>
</evidence>
<dbReference type="InParanoid" id="A0A059BC37"/>
<organism evidence="1">
    <name type="scientific">Eucalyptus grandis</name>
    <name type="common">Flooded gum</name>
    <dbReference type="NCBI Taxonomy" id="71139"/>
    <lineage>
        <taxon>Eukaryota</taxon>
        <taxon>Viridiplantae</taxon>
        <taxon>Streptophyta</taxon>
        <taxon>Embryophyta</taxon>
        <taxon>Tracheophyta</taxon>
        <taxon>Spermatophyta</taxon>
        <taxon>Magnoliopsida</taxon>
        <taxon>eudicotyledons</taxon>
        <taxon>Gunneridae</taxon>
        <taxon>Pentapetalae</taxon>
        <taxon>rosids</taxon>
        <taxon>malvids</taxon>
        <taxon>Myrtales</taxon>
        <taxon>Myrtaceae</taxon>
        <taxon>Myrtoideae</taxon>
        <taxon>Eucalypteae</taxon>
        <taxon>Eucalyptus</taxon>
    </lineage>
</organism>
<gene>
    <name evidence="1" type="ORF">EUGRSUZ_G00869</name>
</gene>
<proteinExistence type="predicted"/>
<dbReference type="EMBL" id="KK198759">
    <property type="protein sequence ID" value="KCW63245.1"/>
    <property type="molecule type" value="Genomic_DNA"/>
</dbReference>
<reference evidence="1" key="1">
    <citation type="submission" date="2013-07" db="EMBL/GenBank/DDBJ databases">
        <title>The genome of Eucalyptus grandis.</title>
        <authorList>
            <person name="Schmutz J."/>
            <person name="Hayes R."/>
            <person name="Myburg A."/>
            <person name="Tuskan G."/>
            <person name="Grattapaglia D."/>
            <person name="Rokhsar D.S."/>
        </authorList>
    </citation>
    <scope>NUCLEOTIDE SEQUENCE</scope>
    <source>
        <tissue evidence="1">Leaf extractions</tissue>
    </source>
</reference>